<evidence type="ECO:0000256" key="1">
    <source>
        <dbReference type="SAM" id="MobiDB-lite"/>
    </source>
</evidence>
<sequence length="934" mass="98079">MPTQSDLIQTFFRGWSQHDRFLWLTTPLGADKLVAESLRGWESLDRGGFRFQVTALTERPDVPLDRLIGASILIEWHVADGQDARRPFHGHVTAAELVGYNGGLARVRLVVEPWLALLHQRVDSYNFVNASVVEISEQIFAHYARGAIAPAWRWALADPAKYANRSLTAQAGESDFAFLERLWAEEGIFYWFEHDGDVQSTDLGKHTLVLADTNQRFAPAEPEVVGFHQTSDGDPRGGIRQFLNARRWRIGSVARASWDHRSLSTRPSGACASGAVAPGEDRDVAGPYAFQTAAIGDQRAQQQLDAQRVAALQAEGSGTRRDLRPGLHFAMSQHPSLDASRAFVCLRVEHDARANVGADVHGAIAQRLGAIPPMLDAAAGEHGGAQALHAAFDATTHAGGALVDGDEVYRNRFAALPFDQAYRPLAPSGHGARLHPVAVMPGAQTSIVVGAGDPVHTERDHRIRIQHHAQRGQNSASREEHPRAANAPADRGAGTWTRMVTPVGGDNWGGVSVPRVGQEVWTEWLEGQPDRPVAVAALYNGQGNADARHNALAGGPSGSTANAAAWFAGNDHAAVLTGFKTQDLSASQTGAGGSRQFMLDDTAGQSSARLYTTDHGSGLTLGHIKQVQDNRRLADRGYGAELSTQAAGALRAGAGLLISTAPGVNQMDASAASQVLAQQRELLQGLANFARKQGAEPGTSPAQPGAATAGGTTSQLAAIEGLQQSQASIGAAREGSGAGGAGGGSAVAWQHPHVVAHGAAGVAALTAQSHVWTSGTQTVLSAGRDVQVTVQGKSSIVSKEGIALYTHGTPGGSRPVSAVGIALHAATGAVTVQAQNAGALDARAQRAVTVSSAQASVALQSPKRLLLTAANAFLKMEGNDIVIGAPGKATFHAAQHTLTGPRSANVQLPSMNKPACVECMRDLAHRHEAIATRG</sequence>
<feature type="domain" description="Putative type VI secretion system Rhs element associated Vgr" evidence="4">
    <location>
        <begin position="591"/>
        <end position="690"/>
    </location>
</feature>
<dbReference type="InterPro" id="IPR006531">
    <property type="entry name" value="Gp5/Vgr_OB"/>
</dbReference>
<feature type="domain" description="DUF2345" evidence="3">
    <location>
        <begin position="743"/>
        <end position="901"/>
    </location>
</feature>
<evidence type="ECO:0000259" key="3">
    <source>
        <dbReference type="Pfam" id="PF10106"/>
    </source>
</evidence>
<reference evidence="6 7" key="1">
    <citation type="submission" date="2017-04" db="EMBL/GenBank/DDBJ databases">
        <title>Burkholderia puraquae sp. nov., a novel Burkholderia cepacia complex species from hospital setting samples.</title>
        <authorList>
            <person name="Martina P."/>
            <person name="Leguizamon M."/>
            <person name="Prieto C."/>
            <person name="Sousa S."/>
            <person name="Montanaro P."/>
            <person name="Draghi W."/>
            <person name="Staembler M."/>
            <person name="Bettiol M."/>
            <person name="Figoli C."/>
            <person name="Palau J."/>
            <person name="Alvarez F."/>
            <person name="Benetti S."/>
            <person name="Anchat E."/>
            <person name="Vescina C."/>
            <person name="Ferreras J."/>
            <person name="Lasch P."/>
            <person name="Lagares A."/>
            <person name="Zorreguieta A."/>
            <person name="Yantorno O."/>
            <person name="Bosch A."/>
        </authorList>
    </citation>
    <scope>NUCLEOTIDE SEQUENCE [LARGE SCALE GENOMIC DNA]</scope>
    <source>
        <strain evidence="6 7">CAMPA 1040</strain>
    </source>
</reference>
<dbReference type="InterPro" id="IPR018769">
    <property type="entry name" value="VgrG2_DUF2345"/>
</dbReference>
<name>A0A1X1PFE0_9BURK</name>
<dbReference type="OrthoDB" id="1907165at2"/>
<dbReference type="InterPro" id="IPR037026">
    <property type="entry name" value="Vgr_OB-fold_dom_sf"/>
</dbReference>
<dbReference type="EMBL" id="CADIKG010000011">
    <property type="protein sequence ID" value="CAB3761560.1"/>
    <property type="molecule type" value="Genomic_DNA"/>
</dbReference>
<evidence type="ECO:0000313" key="7">
    <source>
        <dbReference type="Proteomes" id="UP000193146"/>
    </source>
</evidence>
<dbReference type="Gene3D" id="4.10.220.110">
    <property type="match status" value="1"/>
</dbReference>
<dbReference type="SUPFAM" id="SSF69255">
    <property type="entry name" value="gp5 N-terminal domain-like"/>
    <property type="match status" value="1"/>
</dbReference>
<feature type="region of interest" description="Disordered" evidence="1">
    <location>
        <begin position="467"/>
        <end position="496"/>
    </location>
</feature>
<evidence type="ECO:0000313" key="8">
    <source>
        <dbReference type="Proteomes" id="UP000494135"/>
    </source>
</evidence>
<feature type="compositionally biased region" description="Low complexity" evidence="1">
    <location>
        <begin position="697"/>
        <end position="711"/>
    </location>
</feature>
<dbReference type="Gene3D" id="3.55.50.10">
    <property type="entry name" value="Baseplate protein-like domains"/>
    <property type="match status" value="1"/>
</dbReference>
<dbReference type="SUPFAM" id="SSF69279">
    <property type="entry name" value="Phage tail proteins"/>
    <property type="match status" value="2"/>
</dbReference>
<dbReference type="InterPro" id="IPR028244">
    <property type="entry name" value="T6SS_Rhs_Vgr_dom"/>
</dbReference>
<accession>A0A1X1PFE0</accession>
<dbReference type="RefSeq" id="WP_085040540.1">
    <property type="nucleotide sequence ID" value="NZ_CADIKG010000011.1"/>
</dbReference>
<dbReference type="Pfam" id="PF13296">
    <property type="entry name" value="T6SS_Vgr"/>
    <property type="match status" value="1"/>
</dbReference>
<dbReference type="EMBL" id="NBYX01000009">
    <property type="protein sequence ID" value="ORT84715.1"/>
    <property type="molecule type" value="Genomic_DNA"/>
</dbReference>
<gene>
    <name evidence="6" type="ORF">B7G54_19405</name>
    <name evidence="5" type="ORF">LMG29660_04271</name>
</gene>
<dbReference type="Pfam" id="PF04717">
    <property type="entry name" value="Phage_base_V"/>
    <property type="match status" value="1"/>
</dbReference>
<feature type="region of interest" description="Disordered" evidence="1">
    <location>
        <begin position="692"/>
        <end position="711"/>
    </location>
</feature>
<dbReference type="Proteomes" id="UP000193146">
    <property type="component" value="Unassembled WGS sequence"/>
</dbReference>
<dbReference type="Gene3D" id="2.30.110.50">
    <property type="match status" value="1"/>
</dbReference>
<evidence type="ECO:0000313" key="5">
    <source>
        <dbReference type="EMBL" id="CAB3761560.1"/>
    </source>
</evidence>
<reference evidence="5 8" key="2">
    <citation type="submission" date="2020-04" db="EMBL/GenBank/DDBJ databases">
        <authorList>
            <person name="De Canck E."/>
        </authorList>
    </citation>
    <scope>NUCLEOTIDE SEQUENCE [LARGE SCALE GENOMIC DNA]</scope>
    <source>
        <strain evidence="5 8">LMG 29660</strain>
    </source>
</reference>
<dbReference type="Pfam" id="PF05954">
    <property type="entry name" value="Phage_GPD"/>
    <property type="match status" value="1"/>
</dbReference>
<dbReference type="NCBIfam" id="TIGR01646">
    <property type="entry name" value="vgr_GE"/>
    <property type="match status" value="1"/>
</dbReference>
<dbReference type="Gene3D" id="2.40.50.230">
    <property type="entry name" value="Gp5 N-terminal domain"/>
    <property type="match status" value="1"/>
</dbReference>
<evidence type="ECO:0000259" key="2">
    <source>
        <dbReference type="Pfam" id="PF04717"/>
    </source>
</evidence>
<proteinExistence type="predicted"/>
<evidence type="ECO:0000313" key="6">
    <source>
        <dbReference type="EMBL" id="ORT84715.1"/>
    </source>
</evidence>
<dbReference type="Pfam" id="PF10106">
    <property type="entry name" value="DUF2345"/>
    <property type="match status" value="1"/>
</dbReference>
<evidence type="ECO:0000259" key="4">
    <source>
        <dbReference type="Pfam" id="PF13296"/>
    </source>
</evidence>
<feature type="domain" description="Gp5/Type VI secretion system Vgr protein OB-fold" evidence="2">
    <location>
        <begin position="493"/>
        <end position="539"/>
    </location>
</feature>
<keyword evidence="7" id="KW-1185">Reference proteome</keyword>
<organism evidence="6 7">
    <name type="scientific">Burkholderia puraquae</name>
    <dbReference type="NCBI Taxonomy" id="1904757"/>
    <lineage>
        <taxon>Bacteria</taxon>
        <taxon>Pseudomonadati</taxon>
        <taxon>Pseudomonadota</taxon>
        <taxon>Betaproteobacteria</taxon>
        <taxon>Burkholderiales</taxon>
        <taxon>Burkholderiaceae</taxon>
        <taxon>Burkholderia</taxon>
        <taxon>Burkholderia cepacia complex</taxon>
    </lineage>
</organism>
<dbReference type="Proteomes" id="UP000494135">
    <property type="component" value="Unassembled WGS sequence"/>
</dbReference>
<dbReference type="AlphaFoldDB" id="A0A1X1PFE0"/>
<dbReference type="InterPro" id="IPR006533">
    <property type="entry name" value="T6SS_Vgr_RhsGE"/>
</dbReference>
<protein>
    <submittedName>
        <fullName evidence="6">Type IV secretion protein Rhs</fullName>
    </submittedName>
</protein>